<keyword evidence="1" id="KW-0145">Chemotaxis</keyword>
<evidence type="ECO:0000256" key="3">
    <source>
        <dbReference type="PROSITE-ProRule" id="PRU00284"/>
    </source>
</evidence>
<evidence type="ECO:0000256" key="4">
    <source>
        <dbReference type="SAM" id="Coils"/>
    </source>
</evidence>
<dbReference type="SMART" id="SM00283">
    <property type="entry name" value="MA"/>
    <property type="match status" value="1"/>
</dbReference>
<dbReference type="AlphaFoldDB" id="A0A1W1VYR7"/>
<dbReference type="InterPro" id="IPR004089">
    <property type="entry name" value="MCPsignal_dom"/>
</dbReference>
<accession>A0A1W1VYR7</accession>
<dbReference type="Gene3D" id="1.10.287.950">
    <property type="entry name" value="Methyl-accepting chemotaxis protein"/>
    <property type="match status" value="1"/>
</dbReference>
<evidence type="ECO:0000256" key="1">
    <source>
        <dbReference type="ARBA" id="ARBA00022500"/>
    </source>
</evidence>
<name>A0A1W1VYR7_9FIRM</name>
<dbReference type="Pfam" id="PF00015">
    <property type="entry name" value="MCPsignal"/>
    <property type="match status" value="1"/>
</dbReference>
<reference evidence="7 8" key="1">
    <citation type="submission" date="2017-04" db="EMBL/GenBank/DDBJ databases">
        <authorList>
            <person name="Afonso C.L."/>
            <person name="Miller P.J."/>
            <person name="Scott M.A."/>
            <person name="Spackman E."/>
            <person name="Goraichik I."/>
            <person name="Dimitrov K.M."/>
            <person name="Suarez D.L."/>
            <person name="Swayne D.E."/>
        </authorList>
    </citation>
    <scope>NUCLEOTIDE SEQUENCE [LARGE SCALE GENOMIC DNA]</scope>
    <source>
        <strain evidence="7 8">ToBE</strain>
    </source>
</reference>
<evidence type="ECO:0000259" key="6">
    <source>
        <dbReference type="PROSITE" id="PS50111"/>
    </source>
</evidence>
<evidence type="ECO:0000313" key="7">
    <source>
        <dbReference type="EMBL" id="SMB98507.1"/>
    </source>
</evidence>
<keyword evidence="4" id="KW-0175">Coiled coil</keyword>
<dbReference type="InterPro" id="IPR051310">
    <property type="entry name" value="MCP_chemotaxis"/>
</dbReference>
<dbReference type="GO" id="GO:0005886">
    <property type="term" value="C:plasma membrane"/>
    <property type="evidence" value="ECO:0007669"/>
    <property type="project" value="TreeGrafter"/>
</dbReference>
<gene>
    <name evidence="7" type="ORF">SAMN00808754_2377</name>
</gene>
<dbReference type="Proteomes" id="UP000192569">
    <property type="component" value="Chromosome I"/>
</dbReference>
<dbReference type="GO" id="GO:0006935">
    <property type="term" value="P:chemotaxis"/>
    <property type="evidence" value="ECO:0007669"/>
    <property type="project" value="UniProtKB-KW"/>
</dbReference>
<dbReference type="PROSITE" id="PS50111">
    <property type="entry name" value="CHEMOTAXIS_TRANSDUC_2"/>
    <property type="match status" value="1"/>
</dbReference>
<dbReference type="PANTHER" id="PTHR43531">
    <property type="entry name" value="PROTEIN ICFG"/>
    <property type="match status" value="1"/>
</dbReference>
<proteinExistence type="inferred from homology"/>
<evidence type="ECO:0000256" key="5">
    <source>
        <dbReference type="SAM" id="MobiDB-lite"/>
    </source>
</evidence>
<comment type="similarity">
    <text evidence="2">Belongs to the methyl-accepting chemotaxis (MCP) protein family.</text>
</comment>
<protein>
    <submittedName>
        <fullName evidence="7">Methyl-accepting chemotaxis protein (MCP) signalling domain-containing protein</fullName>
    </submittedName>
</protein>
<feature type="domain" description="Methyl-accepting transducer" evidence="6">
    <location>
        <begin position="151"/>
        <end position="275"/>
    </location>
</feature>
<dbReference type="EMBL" id="LT838272">
    <property type="protein sequence ID" value="SMB98507.1"/>
    <property type="molecule type" value="Genomic_DNA"/>
</dbReference>
<dbReference type="PANTHER" id="PTHR43531:SF11">
    <property type="entry name" value="METHYL-ACCEPTING CHEMOTAXIS PROTEIN 3"/>
    <property type="match status" value="1"/>
</dbReference>
<dbReference type="GO" id="GO:0007165">
    <property type="term" value="P:signal transduction"/>
    <property type="evidence" value="ECO:0007669"/>
    <property type="project" value="UniProtKB-KW"/>
</dbReference>
<dbReference type="RefSeq" id="WP_172839150.1">
    <property type="nucleotide sequence ID" value="NZ_LT838272.1"/>
</dbReference>
<dbReference type="STRING" id="698762.SAMN00808754_2377"/>
<keyword evidence="8" id="KW-1185">Reference proteome</keyword>
<keyword evidence="3" id="KW-0807">Transducer</keyword>
<sequence>MGRILSRSPEAGFSQGQTAVSEEAPAGPVQPREPASHPETETSPQNSEAPGLSQLLEIIELQIGSLVSESEKVFSSILHSIDKLQERVFKSLTNAQELGRKIYSSASEDNGGIVGRTIRELVSFSHEAETALQQVVNRLTISRDNCRSIAEKAEKELYGFVEEVSSIAYKTKILALNASILAAHAGQHGRGFEVVAREVRRLADMAYEATLRVKRIAEDIAGSVKEVSLELQDYLDEIEGEKQQIDNTIKKASQDINSAAHEVEGLISNLLSEIEGFFQDIDSTIVAGQFQDIARQRLQHILEVLRELGDILRVDLGAFDVLSRGKLEKTIVGMVEKYTTHIERQNHYAALGMKYEESLGDNVELF</sequence>
<organism evidence="7 8">
    <name type="scientific">Thermanaeromonas toyohensis ToBE</name>
    <dbReference type="NCBI Taxonomy" id="698762"/>
    <lineage>
        <taxon>Bacteria</taxon>
        <taxon>Bacillati</taxon>
        <taxon>Bacillota</taxon>
        <taxon>Clostridia</taxon>
        <taxon>Neomoorellales</taxon>
        <taxon>Neomoorellaceae</taxon>
        <taxon>Thermanaeromonas</taxon>
    </lineage>
</organism>
<evidence type="ECO:0000256" key="2">
    <source>
        <dbReference type="ARBA" id="ARBA00029447"/>
    </source>
</evidence>
<evidence type="ECO:0000313" key="8">
    <source>
        <dbReference type="Proteomes" id="UP000192569"/>
    </source>
</evidence>
<feature type="region of interest" description="Disordered" evidence="5">
    <location>
        <begin position="1"/>
        <end position="49"/>
    </location>
</feature>
<dbReference type="SUPFAM" id="SSF58104">
    <property type="entry name" value="Methyl-accepting chemotaxis protein (MCP) signaling domain"/>
    <property type="match status" value="1"/>
</dbReference>
<feature type="coiled-coil region" evidence="4">
    <location>
        <begin position="224"/>
        <end position="262"/>
    </location>
</feature>
<dbReference type="GO" id="GO:0004888">
    <property type="term" value="F:transmembrane signaling receptor activity"/>
    <property type="evidence" value="ECO:0007669"/>
    <property type="project" value="TreeGrafter"/>
</dbReference>